<gene>
    <name evidence="2" type="ORF">Prubr_74690</name>
</gene>
<accession>A0A810NEX5</accession>
<proteinExistence type="predicted"/>
<feature type="region of interest" description="Disordered" evidence="1">
    <location>
        <begin position="109"/>
        <end position="155"/>
    </location>
</feature>
<reference evidence="2" key="1">
    <citation type="submission" date="2020-08" db="EMBL/GenBank/DDBJ databases">
        <title>Whole genome shotgun sequence of Polymorphospora rubra NBRC 101157.</title>
        <authorList>
            <person name="Komaki H."/>
            <person name="Tamura T."/>
        </authorList>
    </citation>
    <scope>NUCLEOTIDE SEQUENCE</scope>
    <source>
        <strain evidence="2">NBRC 101157</strain>
    </source>
</reference>
<organism evidence="2 3">
    <name type="scientific">Polymorphospora rubra</name>
    <dbReference type="NCBI Taxonomy" id="338584"/>
    <lineage>
        <taxon>Bacteria</taxon>
        <taxon>Bacillati</taxon>
        <taxon>Actinomycetota</taxon>
        <taxon>Actinomycetes</taxon>
        <taxon>Micromonosporales</taxon>
        <taxon>Micromonosporaceae</taxon>
        <taxon>Polymorphospora</taxon>
    </lineage>
</organism>
<feature type="compositionally biased region" description="Pro residues" evidence="1">
    <location>
        <begin position="141"/>
        <end position="155"/>
    </location>
</feature>
<protein>
    <submittedName>
        <fullName evidence="2">Uncharacterized protein</fullName>
    </submittedName>
</protein>
<evidence type="ECO:0000313" key="2">
    <source>
        <dbReference type="EMBL" id="BCJ70448.1"/>
    </source>
</evidence>
<dbReference type="KEGG" id="pry:Prubr_74690"/>
<evidence type="ECO:0000313" key="3">
    <source>
        <dbReference type="Proteomes" id="UP000680866"/>
    </source>
</evidence>
<feature type="region of interest" description="Disordered" evidence="1">
    <location>
        <begin position="1"/>
        <end position="33"/>
    </location>
</feature>
<evidence type="ECO:0000256" key="1">
    <source>
        <dbReference type="SAM" id="MobiDB-lite"/>
    </source>
</evidence>
<dbReference type="Proteomes" id="UP000680866">
    <property type="component" value="Chromosome"/>
</dbReference>
<dbReference type="EMBL" id="AP023359">
    <property type="protein sequence ID" value="BCJ70448.1"/>
    <property type="molecule type" value="Genomic_DNA"/>
</dbReference>
<keyword evidence="3" id="KW-1185">Reference proteome</keyword>
<dbReference type="RefSeq" id="WP_212820331.1">
    <property type="nucleotide sequence ID" value="NZ_AP023359.1"/>
</dbReference>
<sequence>MPTDPAPDTEPKSDQPSGPAHGQLLLGDGRVVTPRHTGGEYTLCELVHQSDTTVPVTTANGLHHRRARPAGSLIPLPNKTLATAATASTAMPSSAYLLALAAAGIPTPTAPATAAASNPFASTRAPHRPCQAPDRTKLPTPATPPDPLTIGPGPA</sequence>
<dbReference type="AlphaFoldDB" id="A0A810NEX5"/>
<name>A0A810NEX5_9ACTN</name>